<evidence type="ECO:0000313" key="18">
    <source>
        <dbReference type="Proteomes" id="UP000593765"/>
    </source>
</evidence>
<evidence type="ECO:0000256" key="2">
    <source>
        <dbReference type="ARBA" id="ARBA00001958"/>
    </source>
</evidence>
<keyword evidence="7 16" id="KW-0963">Cytoplasm</keyword>
<organism evidence="17 18">
    <name type="scientific">Humisphaera borealis</name>
    <dbReference type="NCBI Taxonomy" id="2807512"/>
    <lineage>
        <taxon>Bacteria</taxon>
        <taxon>Pseudomonadati</taxon>
        <taxon>Planctomycetota</taxon>
        <taxon>Phycisphaerae</taxon>
        <taxon>Tepidisphaerales</taxon>
        <taxon>Tepidisphaeraceae</taxon>
        <taxon>Humisphaera</taxon>
    </lineage>
</organism>
<evidence type="ECO:0000256" key="4">
    <source>
        <dbReference type="ARBA" id="ARBA00005225"/>
    </source>
</evidence>
<dbReference type="KEGG" id="hbs:IPV69_04315"/>
<evidence type="ECO:0000256" key="12">
    <source>
        <dbReference type="ARBA" id="ARBA00022958"/>
    </source>
</evidence>
<keyword evidence="12 16" id="KW-0630">Potassium</keyword>
<feature type="active site" description="Proton acceptor" evidence="16">
    <location>
        <position position="108"/>
    </location>
</feature>
<comment type="subunit">
    <text evidence="5 16">Homodimer.</text>
</comment>
<dbReference type="Pfam" id="PF03309">
    <property type="entry name" value="Pan_kinase"/>
    <property type="match status" value="1"/>
</dbReference>
<comment type="similarity">
    <text evidence="14 16">Belongs to the type III pantothenate kinase family.</text>
</comment>
<evidence type="ECO:0000256" key="16">
    <source>
        <dbReference type="HAMAP-Rule" id="MF_01274"/>
    </source>
</evidence>
<keyword evidence="13 16" id="KW-0173">Coenzyme A biosynthesis</keyword>
<evidence type="ECO:0000256" key="6">
    <source>
        <dbReference type="ARBA" id="ARBA00012102"/>
    </source>
</evidence>
<comment type="cofactor">
    <cofactor evidence="16">
        <name>NH4(+)</name>
        <dbReference type="ChEBI" id="CHEBI:28938"/>
    </cofactor>
    <cofactor evidence="16">
        <name>K(+)</name>
        <dbReference type="ChEBI" id="CHEBI:29103"/>
    </cofactor>
    <text evidence="16">A monovalent cation. Ammonium or potassium.</text>
</comment>
<keyword evidence="9 16" id="KW-0547">Nucleotide-binding</keyword>
<keyword evidence="16" id="KW-0479">Metal-binding</keyword>
<sequence>MEINLVVVNVGNSRVAIGSFVAGELTGDVERIAVVRREEWAQAVERAWQRISGRENAAIVAAGVNPDVQSALSDVVSERIDRRVVWVGKDLDLPIKVLTDEPEKTGIDRILNVAAAYEQTEMETVVVDAGTAITLSACNDAGEFLGGAIAPGVRMQLDALHERTAALPLITTEEFKAPDEPYGQNTKQAMLHGVYHGIRGMVKEIVEAYATQMGKWPEVVATGGDAQALFSGWEIVTGITPDLTLYGIAKAYADHHIKHDSE</sequence>
<dbReference type="SUPFAM" id="SSF53067">
    <property type="entry name" value="Actin-like ATPase domain"/>
    <property type="match status" value="2"/>
</dbReference>
<comment type="function">
    <text evidence="16">Catalyzes the phosphorylation of pantothenate (Pan), the first step in CoA biosynthesis.</text>
</comment>
<name>A0A7M2WYP6_9BACT</name>
<dbReference type="CDD" id="cd24015">
    <property type="entry name" value="ASKHA_NBD_PanK-III"/>
    <property type="match status" value="1"/>
</dbReference>
<evidence type="ECO:0000256" key="11">
    <source>
        <dbReference type="ARBA" id="ARBA00022840"/>
    </source>
</evidence>
<feature type="binding site" evidence="16">
    <location>
        <begin position="9"/>
        <end position="16"/>
    </location>
    <ligand>
        <name>ATP</name>
        <dbReference type="ChEBI" id="CHEBI:30616"/>
    </ligand>
</feature>
<evidence type="ECO:0000256" key="15">
    <source>
        <dbReference type="ARBA" id="ARBA00040883"/>
    </source>
</evidence>
<dbReference type="InterPro" id="IPR043129">
    <property type="entry name" value="ATPase_NBD"/>
</dbReference>
<dbReference type="GO" id="GO:0015937">
    <property type="term" value="P:coenzyme A biosynthetic process"/>
    <property type="evidence" value="ECO:0007669"/>
    <property type="project" value="UniProtKB-UniRule"/>
</dbReference>
<comment type="pathway">
    <text evidence="4 16">Cofactor biosynthesis; coenzyme A biosynthesis; CoA from (R)-pantothenate: step 1/5.</text>
</comment>
<feature type="binding site" evidence="16">
    <location>
        <position position="131"/>
    </location>
    <ligand>
        <name>ATP</name>
        <dbReference type="ChEBI" id="CHEBI:30616"/>
    </ligand>
</feature>
<gene>
    <name evidence="16" type="primary">coaX</name>
    <name evidence="17" type="ORF">IPV69_04315</name>
</gene>
<evidence type="ECO:0000256" key="13">
    <source>
        <dbReference type="ARBA" id="ARBA00022993"/>
    </source>
</evidence>
<accession>A0A7M2WYP6</accession>
<dbReference type="GO" id="GO:0004594">
    <property type="term" value="F:pantothenate kinase activity"/>
    <property type="evidence" value="ECO:0007669"/>
    <property type="project" value="UniProtKB-UniRule"/>
</dbReference>
<evidence type="ECO:0000256" key="10">
    <source>
        <dbReference type="ARBA" id="ARBA00022777"/>
    </source>
</evidence>
<dbReference type="PANTHER" id="PTHR34265">
    <property type="entry name" value="TYPE III PANTOTHENATE KINASE"/>
    <property type="match status" value="1"/>
</dbReference>
<comment type="cofactor">
    <cofactor evidence="2">
        <name>K(+)</name>
        <dbReference type="ChEBI" id="CHEBI:29103"/>
    </cofactor>
</comment>
<dbReference type="GO" id="GO:0005737">
    <property type="term" value="C:cytoplasm"/>
    <property type="evidence" value="ECO:0007669"/>
    <property type="project" value="UniProtKB-SubCell"/>
</dbReference>
<evidence type="ECO:0000256" key="3">
    <source>
        <dbReference type="ARBA" id="ARBA00004496"/>
    </source>
</evidence>
<keyword evidence="10 16" id="KW-0418">Kinase</keyword>
<reference evidence="17 18" key="1">
    <citation type="submission" date="2020-10" db="EMBL/GenBank/DDBJ databases">
        <title>Wide distribution of Phycisphaera-like planctomycetes from WD2101 soil group in peatlands and genome analysis of the first cultivated representative.</title>
        <authorList>
            <person name="Dedysh S.N."/>
            <person name="Beletsky A.V."/>
            <person name="Ivanova A."/>
            <person name="Kulichevskaya I.S."/>
            <person name="Suzina N.E."/>
            <person name="Philippov D.A."/>
            <person name="Rakitin A.L."/>
            <person name="Mardanov A.V."/>
            <person name="Ravin N.V."/>
        </authorList>
    </citation>
    <scope>NUCLEOTIDE SEQUENCE [LARGE SCALE GENOMIC DNA]</scope>
    <source>
        <strain evidence="17 18">M1803</strain>
    </source>
</reference>
<comment type="catalytic activity">
    <reaction evidence="1 16">
        <text>(R)-pantothenate + ATP = (R)-4'-phosphopantothenate + ADP + H(+)</text>
        <dbReference type="Rhea" id="RHEA:16373"/>
        <dbReference type="ChEBI" id="CHEBI:10986"/>
        <dbReference type="ChEBI" id="CHEBI:15378"/>
        <dbReference type="ChEBI" id="CHEBI:29032"/>
        <dbReference type="ChEBI" id="CHEBI:30616"/>
        <dbReference type="ChEBI" id="CHEBI:456216"/>
        <dbReference type="EC" id="2.7.1.33"/>
    </reaction>
</comment>
<dbReference type="EMBL" id="CP063458">
    <property type="protein sequence ID" value="QOV90596.1"/>
    <property type="molecule type" value="Genomic_DNA"/>
</dbReference>
<dbReference type="EC" id="2.7.1.33" evidence="6 16"/>
<dbReference type="Proteomes" id="UP000593765">
    <property type="component" value="Chromosome"/>
</dbReference>
<protein>
    <recommendedName>
        <fullName evidence="15 16">Type III pantothenate kinase</fullName>
        <ecNumber evidence="6 16">2.7.1.33</ecNumber>
    </recommendedName>
    <alternativeName>
        <fullName evidence="16">PanK-III</fullName>
    </alternativeName>
    <alternativeName>
        <fullName evidence="16">Pantothenic acid kinase</fullName>
    </alternativeName>
</protein>
<dbReference type="InterPro" id="IPR004619">
    <property type="entry name" value="Type_III_PanK"/>
</dbReference>
<evidence type="ECO:0000313" key="17">
    <source>
        <dbReference type="EMBL" id="QOV90596.1"/>
    </source>
</evidence>
<keyword evidence="8 16" id="KW-0808">Transferase</keyword>
<comment type="subcellular location">
    <subcellularLocation>
        <location evidence="3 16">Cytoplasm</location>
    </subcellularLocation>
</comment>
<evidence type="ECO:0000256" key="5">
    <source>
        <dbReference type="ARBA" id="ARBA00011738"/>
    </source>
</evidence>
<feature type="binding site" evidence="16">
    <location>
        <position position="128"/>
    </location>
    <ligand>
        <name>K(+)</name>
        <dbReference type="ChEBI" id="CHEBI:29103"/>
    </ligand>
</feature>
<dbReference type="UniPathway" id="UPA00241">
    <property type="reaction ID" value="UER00352"/>
</dbReference>
<feature type="binding site" evidence="16">
    <location>
        <position position="186"/>
    </location>
    <ligand>
        <name>substrate</name>
    </ligand>
</feature>
<dbReference type="RefSeq" id="WP_206293688.1">
    <property type="nucleotide sequence ID" value="NZ_CP063458.1"/>
</dbReference>
<evidence type="ECO:0000256" key="9">
    <source>
        <dbReference type="ARBA" id="ARBA00022741"/>
    </source>
</evidence>
<evidence type="ECO:0000256" key="7">
    <source>
        <dbReference type="ARBA" id="ARBA00022490"/>
    </source>
</evidence>
<dbReference type="AlphaFoldDB" id="A0A7M2WYP6"/>
<dbReference type="GO" id="GO:0046872">
    <property type="term" value="F:metal ion binding"/>
    <property type="evidence" value="ECO:0007669"/>
    <property type="project" value="UniProtKB-KW"/>
</dbReference>
<keyword evidence="18" id="KW-1185">Reference proteome</keyword>
<dbReference type="Gene3D" id="3.30.420.40">
    <property type="match status" value="2"/>
</dbReference>
<feature type="binding site" evidence="16">
    <location>
        <begin position="106"/>
        <end position="109"/>
    </location>
    <ligand>
        <name>substrate</name>
    </ligand>
</feature>
<proteinExistence type="inferred from homology"/>
<dbReference type="PANTHER" id="PTHR34265:SF1">
    <property type="entry name" value="TYPE III PANTOTHENATE KINASE"/>
    <property type="match status" value="1"/>
</dbReference>
<dbReference type="HAMAP" id="MF_01274">
    <property type="entry name" value="Pantothen_kinase_3"/>
    <property type="match status" value="1"/>
</dbReference>
<keyword evidence="11 16" id="KW-0067">ATP-binding</keyword>
<evidence type="ECO:0000256" key="8">
    <source>
        <dbReference type="ARBA" id="ARBA00022679"/>
    </source>
</evidence>
<evidence type="ECO:0000256" key="1">
    <source>
        <dbReference type="ARBA" id="ARBA00001206"/>
    </source>
</evidence>
<comment type="caution">
    <text evidence="16">Lacks conserved residue(s) required for the propagation of feature annotation.</text>
</comment>
<dbReference type="NCBIfam" id="TIGR00671">
    <property type="entry name" value="baf"/>
    <property type="match status" value="1"/>
</dbReference>
<dbReference type="GO" id="GO:0005524">
    <property type="term" value="F:ATP binding"/>
    <property type="evidence" value="ECO:0007669"/>
    <property type="project" value="UniProtKB-UniRule"/>
</dbReference>
<evidence type="ECO:0000256" key="14">
    <source>
        <dbReference type="ARBA" id="ARBA00038036"/>
    </source>
</evidence>